<gene>
    <name evidence="1" type="ORF">PRECH8_28480</name>
</gene>
<dbReference type="RefSeq" id="WP_276569123.1">
    <property type="nucleotide sequence ID" value="NZ_BMAQ01000055.1"/>
</dbReference>
<name>A0A916QJ96_9BACL</name>
<dbReference type="AlphaFoldDB" id="A0A916QJ96"/>
<proteinExistence type="predicted"/>
<protein>
    <submittedName>
        <fullName evidence="1">Uncharacterized protein</fullName>
    </submittedName>
</protein>
<sequence>MKEAEFEKMFDQYYDQAIKEIKGIPDSLSSWEKVKHSTFAA</sequence>
<evidence type="ECO:0000313" key="2">
    <source>
        <dbReference type="Proteomes" id="UP000654993"/>
    </source>
</evidence>
<reference evidence="1" key="1">
    <citation type="submission" date="2020-08" db="EMBL/GenBank/DDBJ databases">
        <authorList>
            <person name="Uke A."/>
            <person name="Chhe C."/>
            <person name="Baramee S."/>
            <person name="Kosugi A."/>
        </authorList>
    </citation>
    <scope>NUCLEOTIDE SEQUENCE</scope>
    <source>
        <strain evidence="1">DA-C8</strain>
    </source>
</reference>
<keyword evidence="2" id="KW-1185">Reference proteome</keyword>
<accession>A0A916QJ96</accession>
<comment type="caution">
    <text evidence="1">The sequence shown here is derived from an EMBL/GenBank/DDBJ whole genome shotgun (WGS) entry which is preliminary data.</text>
</comment>
<dbReference type="EMBL" id="BMAQ01000055">
    <property type="protein sequence ID" value="GFR39552.1"/>
    <property type="molecule type" value="Genomic_DNA"/>
</dbReference>
<dbReference type="Proteomes" id="UP000654993">
    <property type="component" value="Unassembled WGS sequence"/>
</dbReference>
<reference evidence="1" key="2">
    <citation type="journal article" date="2021" name="Data Brief">
        <title>Draft genome sequence data of the facultative, thermophilic, xylanolytic bacterium Paenibacillus sp. strain DA-C8.</title>
        <authorList>
            <person name="Chhe C."/>
            <person name="Uke A."/>
            <person name="Baramee S."/>
            <person name="Ungkulpasvich U."/>
            <person name="Tachaapaikoon C."/>
            <person name="Pason P."/>
            <person name="Waeonukul R."/>
            <person name="Ratanakhanokchai K."/>
            <person name="Kosugi A."/>
        </authorList>
    </citation>
    <scope>NUCLEOTIDE SEQUENCE</scope>
    <source>
        <strain evidence="1">DA-C8</strain>
    </source>
</reference>
<evidence type="ECO:0000313" key="1">
    <source>
        <dbReference type="EMBL" id="GFR39552.1"/>
    </source>
</evidence>
<organism evidence="1 2">
    <name type="scientific">Insulibacter thermoxylanivorax</name>
    <dbReference type="NCBI Taxonomy" id="2749268"/>
    <lineage>
        <taxon>Bacteria</taxon>
        <taxon>Bacillati</taxon>
        <taxon>Bacillota</taxon>
        <taxon>Bacilli</taxon>
        <taxon>Bacillales</taxon>
        <taxon>Paenibacillaceae</taxon>
        <taxon>Insulibacter</taxon>
    </lineage>
</organism>